<protein>
    <submittedName>
        <fullName evidence="1">Uncharacterized protein</fullName>
    </submittedName>
</protein>
<proteinExistence type="predicted"/>
<name>A0A5J4X7D5_9EUKA</name>
<dbReference type="OrthoDB" id="10500762at2759"/>
<dbReference type="EMBL" id="SNRW01000161">
    <property type="protein sequence ID" value="KAA6402943.1"/>
    <property type="molecule type" value="Genomic_DNA"/>
</dbReference>
<evidence type="ECO:0000313" key="1">
    <source>
        <dbReference type="EMBL" id="KAA6402943.1"/>
    </source>
</evidence>
<gene>
    <name evidence="1" type="ORF">EZS28_001536</name>
</gene>
<sequence>MNDWMAVPDNVATLVIGDNLYIIDSSVMDYWWDGTQLRELETQLPDLTNVVTTLGEATGSGNAITDLNITGNILTPAKNKNFVDLEYNQTIKLFIDEKLLETAGLTDFPELYAYFKELEPKSSEEQPQSVPIVEQTLQDQVKQNAAIINDEENEFVLLPIENIQPKVDLQDGLEKTEGCTWLMEVKFNGQPGNRDVEFAGTYINDTYVNPDSTDFEAANKASSRIDEVIAQQDSKVKIAPLFTDYAITDFINQVQFADDFRNGQIEIINEGYVPPTIIKDCTLSSSYAMIDSGDKGLYIHLSDPVQDVQRGKVYYISGTSKVGKGLQQVNDKVVKPVVLPAMKQFSGIIPVGGLIRKGIETGSSALDAFYGQAKAIQVQGLITIESYLESNAVSPFKNDGEHHYSFKEIKPESQMSALFDKEIIVTCRIQITMREIEEATGTQTNIPYLMPVRFRIPVLFDDILIFSAFTDYPNGMFADLKIKFKINSNAFVFAQVNPTKSLVKYYTMNKDELLTDLITSIKPEELTQSGQKNLICDINPVIISIKNYVITEVTANIAGYKANDTCLARVRDFFTTRAFVVPAQSVEIWPFPTSATHTRIRTSQNIPLSHVTDINASTLDQLFEANDEFEDALTTPRNTATRRPNPHIDLTSFMISLQCERNSNGTLILDGLDAMNQKSSVELRGAQIYQGITDSYYNVDTNGK</sequence>
<evidence type="ECO:0000313" key="2">
    <source>
        <dbReference type="Proteomes" id="UP000324800"/>
    </source>
</evidence>
<dbReference type="AlphaFoldDB" id="A0A5J4X7D5"/>
<organism evidence="1 2">
    <name type="scientific">Streblomastix strix</name>
    <dbReference type="NCBI Taxonomy" id="222440"/>
    <lineage>
        <taxon>Eukaryota</taxon>
        <taxon>Metamonada</taxon>
        <taxon>Preaxostyla</taxon>
        <taxon>Oxymonadida</taxon>
        <taxon>Streblomastigidae</taxon>
        <taxon>Streblomastix</taxon>
    </lineage>
</organism>
<dbReference type="Proteomes" id="UP000324800">
    <property type="component" value="Unassembled WGS sequence"/>
</dbReference>
<reference evidence="1 2" key="1">
    <citation type="submission" date="2019-03" db="EMBL/GenBank/DDBJ databases">
        <title>Single cell metagenomics reveals metabolic interactions within the superorganism composed of flagellate Streblomastix strix and complex community of Bacteroidetes bacteria on its surface.</title>
        <authorList>
            <person name="Treitli S.C."/>
            <person name="Kolisko M."/>
            <person name="Husnik F."/>
            <person name="Keeling P."/>
            <person name="Hampl V."/>
        </authorList>
    </citation>
    <scope>NUCLEOTIDE SEQUENCE [LARGE SCALE GENOMIC DNA]</scope>
    <source>
        <strain evidence="1">ST1C</strain>
    </source>
</reference>
<accession>A0A5J4X7D5</accession>
<comment type="caution">
    <text evidence="1">The sequence shown here is derived from an EMBL/GenBank/DDBJ whole genome shotgun (WGS) entry which is preliminary data.</text>
</comment>